<sequence length="182" mass="20322">MVSDFRKKKYSYVFTVFFDTNKSGTIDKKDFDLAKEQIAKLRGWKSGEPTYKILEDTLNQLWEGLQGADANKDGEVSVDEWVGVWDSYAKNPSGAPEWQSLYARFVFQLEDGSNDGSIDGEEFSTVLASFGGDKAEAVEAFKKLAGGKSSISWAEFEKLFIEYFTAEDASAPGNFLFGKTSY</sequence>
<dbReference type="Pfam" id="PF13202">
    <property type="entry name" value="EF-hand_5"/>
    <property type="match status" value="2"/>
</dbReference>
<dbReference type="PROSITE" id="PS50222">
    <property type="entry name" value="EF_HAND_2"/>
    <property type="match status" value="2"/>
</dbReference>
<dbReference type="Gene3D" id="1.10.238.10">
    <property type="entry name" value="EF-hand"/>
    <property type="match status" value="1"/>
</dbReference>
<dbReference type="GO" id="GO:0005509">
    <property type="term" value="F:calcium ion binding"/>
    <property type="evidence" value="ECO:0007669"/>
    <property type="project" value="InterPro"/>
</dbReference>
<feature type="domain" description="EF-hand" evidence="2">
    <location>
        <begin position="56"/>
        <end position="91"/>
    </location>
</feature>
<gene>
    <name evidence="3" type="primary">JHDK</name>
</gene>
<keyword evidence="1" id="KW-0106">Calcium</keyword>
<evidence type="ECO:0000256" key="1">
    <source>
        <dbReference type="ARBA" id="ARBA00022837"/>
    </source>
</evidence>
<evidence type="ECO:0000259" key="2">
    <source>
        <dbReference type="PROSITE" id="PS50222"/>
    </source>
</evidence>
<accession>E0ADH1</accession>
<organism evidence="3">
    <name type="scientific">Ostrinia furnacalis</name>
    <name type="common">Asian corn borer</name>
    <dbReference type="NCBI Taxonomy" id="93504"/>
    <lineage>
        <taxon>Eukaryota</taxon>
        <taxon>Metazoa</taxon>
        <taxon>Ecdysozoa</taxon>
        <taxon>Arthropoda</taxon>
        <taxon>Hexapoda</taxon>
        <taxon>Insecta</taxon>
        <taxon>Pterygota</taxon>
        <taxon>Neoptera</taxon>
        <taxon>Endopterygota</taxon>
        <taxon>Lepidoptera</taxon>
        <taxon>Glossata</taxon>
        <taxon>Ditrysia</taxon>
        <taxon>Pyraloidea</taxon>
        <taxon>Crambidae</taxon>
        <taxon>Pyraustinae</taxon>
        <taxon>Ostrinia</taxon>
    </lineage>
</organism>
<keyword evidence="3" id="KW-0418">Kinase</keyword>
<reference evidence="3" key="1">
    <citation type="submission" date="2011-12" db="EMBL/GenBank/DDBJ databases">
        <title>Cloning and characterization of juvenile hormone diol kinase from the larva of Ostrinia furnacalis Guenee.</title>
        <authorList>
            <person name="Feng C."/>
            <person name="Zhai H."/>
            <person name="Yang J."/>
        </authorList>
    </citation>
    <scope>NUCLEOTIDE SEQUENCE</scope>
</reference>
<dbReference type="GO" id="GO:0016301">
    <property type="term" value="F:kinase activity"/>
    <property type="evidence" value="ECO:0007669"/>
    <property type="project" value="UniProtKB-KW"/>
</dbReference>
<feature type="domain" description="EF-hand" evidence="2">
    <location>
        <begin position="98"/>
        <end position="133"/>
    </location>
</feature>
<dbReference type="InterPro" id="IPR018247">
    <property type="entry name" value="EF_Hand_1_Ca_BS"/>
</dbReference>
<dbReference type="PROSITE" id="PS00018">
    <property type="entry name" value="EF_HAND_1"/>
    <property type="match status" value="3"/>
</dbReference>
<name>E0ADH1_OSTFU</name>
<keyword evidence="3" id="KW-0808">Transferase</keyword>
<evidence type="ECO:0000313" key="3">
    <source>
        <dbReference type="EMBL" id="ADK94879.2"/>
    </source>
</evidence>
<protein>
    <submittedName>
        <fullName evidence="3">Juvenile hormone diol kinase</fullName>
    </submittedName>
</protein>
<dbReference type="OrthoDB" id="9974725at2759"/>
<proteinExistence type="evidence at transcript level"/>
<dbReference type="InterPro" id="IPR002048">
    <property type="entry name" value="EF_hand_dom"/>
</dbReference>
<dbReference type="InterPro" id="IPR011992">
    <property type="entry name" value="EF-hand-dom_pair"/>
</dbReference>
<dbReference type="EMBL" id="HM626514">
    <property type="protein sequence ID" value="ADK94879.2"/>
    <property type="molecule type" value="mRNA"/>
</dbReference>
<dbReference type="SUPFAM" id="SSF47473">
    <property type="entry name" value="EF-hand"/>
    <property type="match status" value="1"/>
</dbReference>
<dbReference type="AlphaFoldDB" id="E0ADH1"/>